<keyword evidence="2" id="KW-1185">Reference proteome</keyword>
<proteinExistence type="predicted"/>
<gene>
    <name evidence="1" type="ORF">PRUPE_6G158200</name>
</gene>
<dbReference type="HOGENOM" id="CLU_1941705_0_0_1"/>
<name>M5W4R5_PRUPE</name>
<evidence type="ECO:0000313" key="2">
    <source>
        <dbReference type="Proteomes" id="UP000006882"/>
    </source>
</evidence>
<evidence type="ECO:0000313" key="1">
    <source>
        <dbReference type="EMBL" id="ONI01784.1"/>
    </source>
</evidence>
<organism evidence="1 2">
    <name type="scientific">Prunus persica</name>
    <name type="common">Peach</name>
    <name type="synonym">Amygdalus persica</name>
    <dbReference type="NCBI Taxonomy" id="3760"/>
    <lineage>
        <taxon>Eukaryota</taxon>
        <taxon>Viridiplantae</taxon>
        <taxon>Streptophyta</taxon>
        <taxon>Embryophyta</taxon>
        <taxon>Tracheophyta</taxon>
        <taxon>Spermatophyta</taxon>
        <taxon>Magnoliopsida</taxon>
        <taxon>eudicotyledons</taxon>
        <taxon>Gunneridae</taxon>
        <taxon>Pentapetalae</taxon>
        <taxon>rosids</taxon>
        <taxon>fabids</taxon>
        <taxon>Rosales</taxon>
        <taxon>Rosaceae</taxon>
        <taxon>Amygdaloideae</taxon>
        <taxon>Amygdaleae</taxon>
        <taxon>Prunus</taxon>
    </lineage>
</organism>
<accession>M5W4R5</accession>
<dbReference type="Gramene" id="ONI01784">
    <property type="protein sequence ID" value="ONI01784"/>
    <property type="gene ID" value="PRUPE_6G158200"/>
</dbReference>
<reference evidence="1 2" key="1">
    <citation type="journal article" date="2013" name="Nat. Genet.">
        <title>The high-quality draft genome of peach (Prunus persica) identifies unique patterns of genetic diversity, domestication and genome evolution.</title>
        <authorList>
            <consortium name="International Peach Genome Initiative"/>
            <person name="Verde I."/>
            <person name="Abbott A.G."/>
            <person name="Scalabrin S."/>
            <person name="Jung S."/>
            <person name="Shu S."/>
            <person name="Marroni F."/>
            <person name="Zhebentyayeva T."/>
            <person name="Dettori M.T."/>
            <person name="Grimwood J."/>
            <person name="Cattonaro F."/>
            <person name="Zuccolo A."/>
            <person name="Rossini L."/>
            <person name="Jenkins J."/>
            <person name="Vendramin E."/>
            <person name="Meisel L.A."/>
            <person name="Decroocq V."/>
            <person name="Sosinski B."/>
            <person name="Prochnik S."/>
            <person name="Mitros T."/>
            <person name="Policriti A."/>
            <person name="Cipriani G."/>
            <person name="Dondini L."/>
            <person name="Ficklin S."/>
            <person name="Goodstein D.M."/>
            <person name="Xuan P."/>
            <person name="Del Fabbro C."/>
            <person name="Aramini V."/>
            <person name="Copetti D."/>
            <person name="Gonzalez S."/>
            <person name="Horner D.S."/>
            <person name="Falchi R."/>
            <person name="Lucas S."/>
            <person name="Mica E."/>
            <person name="Maldonado J."/>
            <person name="Lazzari B."/>
            <person name="Bielenberg D."/>
            <person name="Pirona R."/>
            <person name="Miculan M."/>
            <person name="Barakat A."/>
            <person name="Testolin R."/>
            <person name="Stella A."/>
            <person name="Tartarini S."/>
            <person name="Tonutti P."/>
            <person name="Arus P."/>
            <person name="Orellana A."/>
            <person name="Wells C."/>
            <person name="Main D."/>
            <person name="Vizzotto G."/>
            <person name="Silva H."/>
            <person name="Salamini F."/>
            <person name="Schmutz J."/>
            <person name="Morgante M."/>
            <person name="Rokhsar D.S."/>
        </authorList>
    </citation>
    <scope>NUCLEOTIDE SEQUENCE [LARGE SCALE GENOMIC DNA]</scope>
    <source>
        <strain evidence="2">cv. Nemared</strain>
    </source>
</reference>
<dbReference type="Proteomes" id="UP000006882">
    <property type="component" value="Chromosome G6"/>
</dbReference>
<dbReference type="AlphaFoldDB" id="M5W4R5"/>
<dbReference type="EMBL" id="CM007656">
    <property type="protein sequence ID" value="ONI01784.1"/>
    <property type="molecule type" value="Genomic_DNA"/>
</dbReference>
<protein>
    <submittedName>
        <fullName evidence="1">Uncharacterized protein</fullName>
    </submittedName>
</protein>
<sequence length="130" mass="14538">MSIGLTMGLAVAFFSGKRRLDCFVTTGARRSSSNCHLSESIFVFTSHWQTLQCPNLPHFIQKSFRPSYFKRMRRFPATGHGMKKPGANGLAVFMSMSILRKTPETCIIGIFHLHYCSNSGSKLSGILWCA</sequence>